<dbReference type="AlphaFoldDB" id="A0A1F5BUR9"/>
<evidence type="ECO:0000256" key="1">
    <source>
        <dbReference type="ARBA" id="ARBA00004613"/>
    </source>
</evidence>
<evidence type="ECO:0000256" key="3">
    <source>
        <dbReference type="ARBA" id="ARBA00022729"/>
    </source>
</evidence>
<evidence type="ECO:0000313" key="7">
    <source>
        <dbReference type="Proteomes" id="UP000176650"/>
    </source>
</evidence>
<keyword evidence="5" id="KW-0472">Membrane</keyword>
<name>A0A1F5BUR9_9BACT</name>
<dbReference type="InterPro" id="IPR059100">
    <property type="entry name" value="TSP3_bac"/>
</dbReference>
<gene>
    <name evidence="6" type="ORF">A2988_02405</name>
</gene>
<sequence length="319" mass="34537">MLKQRRNQILVPVVLLIGIAIGGVVILQTKGIGAAILEAGRKITYDPYADENADPDNDGLANWQEKLYRTDLKNPDTDGDGYLDGEEVASGYDATVASPNDALEGTNTAQPRALPKNLTVYLAQILSQKISSGEITPSESAVADFASDPSIPYNEDVINDALAQIGMRAKAYFVLPEIKDSEIKISSEPTTYAQIGIYINQMSQAVTPSAELVQLKKLEIDVIKEAVASKNTQEVGILIDSAQKNLAAIKNITAPKDFADIHKKQIAILLLDEKILQAIEDLGIDPVTAAAGLEIYPDMIEMFHSLSDELNAKIIGYQK</sequence>
<evidence type="ECO:0000256" key="2">
    <source>
        <dbReference type="ARBA" id="ARBA00022525"/>
    </source>
</evidence>
<evidence type="ECO:0000313" key="6">
    <source>
        <dbReference type="EMBL" id="OGD34357.1"/>
    </source>
</evidence>
<dbReference type="Proteomes" id="UP000176650">
    <property type="component" value="Unassembled WGS sequence"/>
</dbReference>
<comment type="subcellular location">
    <subcellularLocation>
        <location evidence="1">Secreted</location>
    </subcellularLocation>
</comment>
<dbReference type="EMBL" id="MEYS01000001">
    <property type="protein sequence ID" value="OGD34357.1"/>
    <property type="molecule type" value="Genomic_DNA"/>
</dbReference>
<proteinExistence type="predicted"/>
<accession>A0A1F5BUR9</accession>
<evidence type="ECO:0000256" key="4">
    <source>
        <dbReference type="ARBA" id="ARBA00022837"/>
    </source>
</evidence>
<keyword evidence="3" id="KW-0732">Signal</keyword>
<reference evidence="6 7" key="1">
    <citation type="journal article" date="2016" name="Nat. Commun.">
        <title>Thousands of microbial genomes shed light on interconnected biogeochemical processes in an aquifer system.</title>
        <authorList>
            <person name="Anantharaman K."/>
            <person name="Brown C.T."/>
            <person name="Hug L.A."/>
            <person name="Sharon I."/>
            <person name="Castelle C.J."/>
            <person name="Probst A.J."/>
            <person name="Thomas B.C."/>
            <person name="Singh A."/>
            <person name="Wilkins M.J."/>
            <person name="Karaoz U."/>
            <person name="Brodie E.L."/>
            <person name="Williams K.H."/>
            <person name="Hubbard S.S."/>
            <person name="Banfield J.F."/>
        </authorList>
    </citation>
    <scope>NUCLEOTIDE SEQUENCE [LARGE SCALE GENOMIC DNA]</scope>
</reference>
<dbReference type="Pfam" id="PF18884">
    <property type="entry name" value="TSP3_bac"/>
    <property type="match status" value="1"/>
</dbReference>
<keyword evidence="5" id="KW-0812">Transmembrane</keyword>
<dbReference type="InterPro" id="IPR018247">
    <property type="entry name" value="EF_Hand_1_Ca_BS"/>
</dbReference>
<keyword evidence="2" id="KW-0964">Secreted</keyword>
<organism evidence="6 7">
    <name type="scientific">Candidatus Azambacteria bacterium RIFCSPLOWO2_01_FULL_46_25</name>
    <dbReference type="NCBI Taxonomy" id="1797298"/>
    <lineage>
        <taxon>Bacteria</taxon>
        <taxon>Candidatus Azamiibacteriota</taxon>
    </lineage>
</organism>
<keyword evidence="4" id="KW-0106">Calcium</keyword>
<keyword evidence="5" id="KW-1133">Transmembrane helix</keyword>
<comment type="caution">
    <text evidence="6">The sequence shown here is derived from an EMBL/GenBank/DDBJ whole genome shotgun (WGS) entry which is preliminary data.</text>
</comment>
<protein>
    <recommendedName>
        <fullName evidence="8">EF-hand domain-containing protein</fullName>
    </recommendedName>
</protein>
<feature type="transmembrane region" description="Helical" evidence="5">
    <location>
        <begin position="9"/>
        <end position="27"/>
    </location>
</feature>
<dbReference type="STRING" id="1797298.A2988_02405"/>
<evidence type="ECO:0000256" key="5">
    <source>
        <dbReference type="SAM" id="Phobius"/>
    </source>
</evidence>
<dbReference type="PROSITE" id="PS00018">
    <property type="entry name" value="EF_HAND_1"/>
    <property type="match status" value="1"/>
</dbReference>
<evidence type="ECO:0008006" key="8">
    <source>
        <dbReference type="Google" id="ProtNLM"/>
    </source>
</evidence>